<dbReference type="AlphaFoldDB" id="A0A4S2AZ23"/>
<organism evidence="2 3">
    <name type="scientific">Bacteroides acidifaciens</name>
    <dbReference type="NCBI Taxonomy" id="85831"/>
    <lineage>
        <taxon>Bacteria</taxon>
        <taxon>Pseudomonadati</taxon>
        <taxon>Bacteroidota</taxon>
        <taxon>Bacteroidia</taxon>
        <taxon>Bacteroidales</taxon>
        <taxon>Bacteroidaceae</taxon>
        <taxon>Bacteroides</taxon>
    </lineage>
</organism>
<keyword evidence="3" id="KW-1185">Reference proteome</keyword>
<accession>A0A4S2AZ23</accession>
<evidence type="ECO:0000313" key="2">
    <source>
        <dbReference type="EMBL" id="TGY06044.1"/>
    </source>
</evidence>
<name>A0A4S2AZ23_9BACE</name>
<comment type="caution">
    <text evidence="2">The sequence shown here is derived from an EMBL/GenBank/DDBJ whole genome shotgun (WGS) entry which is preliminary data.</text>
</comment>
<protein>
    <submittedName>
        <fullName evidence="2">Virulence protein E</fullName>
    </submittedName>
</protein>
<proteinExistence type="predicted"/>
<feature type="domain" description="BT4734-like N-terminal" evidence="1">
    <location>
        <begin position="55"/>
        <end position="180"/>
    </location>
</feature>
<reference evidence="2 3" key="1">
    <citation type="submission" date="2019-04" db="EMBL/GenBank/DDBJ databases">
        <title>Microbes associate with the intestines of laboratory mice.</title>
        <authorList>
            <person name="Navarre W."/>
            <person name="Wong E."/>
            <person name="Huang K."/>
            <person name="Tropini C."/>
            <person name="Ng K."/>
            <person name="Yu B."/>
        </authorList>
    </citation>
    <scope>NUCLEOTIDE SEQUENCE [LARGE SCALE GENOMIC DNA]</scope>
    <source>
        <strain evidence="2 3">NM70_E10</strain>
    </source>
</reference>
<dbReference type="RefSeq" id="WP_136014017.1">
    <property type="nucleotide sequence ID" value="NZ_CAJTBC010000024.1"/>
</dbReference>
<gene>
    <name evidence="2" type="ORF">E5356_07455</name>
</gene>
<dbReference type="Proteomes" id="UP000305751">
    <property type="component" value="Unassembled WGS sequence"/>
</dbReference>
<dbReference type="NCBIfam" id="NF040562">
    <property type="entry name" value="PrimPol_Db"/>
    <property type="match status" value="1"/>
</dbReference>
<dbReference type="InterPro" id="IPR014907">
    <property type="entry name" value="BT4734-like_N"/>
</dbReference>
<sequence length="343" mass="40013">MLSAGVNLLRDSDTLRKVTVDYLYHSLRNPKEEVKSRIHQLRVVRSLDEKQYKVLKRELPYIVCGMFNPPYRRTENFAYTEYFIVDIDHISEKGLNLAVVRDQVERDERVVLSFLSPSEDGLKVLFRLKERCYDAGIYSLFYKAFLLAFSKQYHLEQVIDERTCDVCRACFISIDPYAYYCSESIPVDMSTYLSVSDTTSMFDLKHELEQQVKKEKITVVSPDEKIKDPDQETINRIKQLLQPQLKQKLQNKKVPYVPECLDDIINDLKKYIEKTGLIVYEIMNIQYAKKIRCKMGVRLGEINLFYGKRGFSVVQSPRSGTSDELNRLLADLITSYLLTNGMI</sequence>
<dbReference type="EMBL" id="SRZA01000016">
    <property type="protein sequence ID" value="TGY06044.1"/>
    <property type="molecule type" value="Genomic_DNA"/>
</dbReference>
<evidence type="ECO:0000259" key="1">
    <source>
        <dbReference type="Pfam" id="PF08800"/>
    </source>
</evidence>
<evidence type="ECO:0000313" key="3">
    <source>
        <dbReference type="Proteomes" id="UP000305751"/>
    </source>
</evidence>
<dbReference type="Pfam" id="PF08800">
    <property type="entry name" value="BT4734-like_N"/>
    <property type="match status" value="1"/>
</dbReference>